<dbReference type="InterPro" id="IPR026139">
    <property type="entry name" value="GOLM1/CASC4"/>
</dbReference>
<keyword evidence="5" id="KW-1133">Transmembrane helix</keyword>
<evidence type="ECO:0000256" key="8">
    <source>
        <dbReference type="SAM" id="MobiDB-lite"/>
    </source>
</evidence>
<feature type="region of interest" description="Disordered" evidence="8">
    <location>
        <begin position="55"/>
        <end position="90"/>
    </location>
</feature>
<evidence type="ECO:0000313" key="10">
    <source>
        <dbReference type="Proteomes" id="UP001108240"/>
    </source>
</evidence>
<evidence type="ECO:0000256" key="1">
    <source>
        <dbReference type="ARBA" id="ARBA00004606"/>
    </source>
</evidence>
<keyword evidence="4" id="KW-0735">Signal-anchor</keyword>
<sequence length="394" mass="44228">MMGALGNGRRGGRSPPLLVAALIACVLLLGFNYWVSNSRNVELQSRMLEMESHMRQLAADREREQESKLKAEEETRRRSKQLELMQETHQRQQENALINWKHERDNLKLNISSSAKAMQDMKSRMKSLMEDVNKMQSELKSCQSNMDTISKKATGEMTQCNKQIEAMKEECNAKITAAKLEKQKTSEKVAPQNADGSMQKVSVSKAKSDVPATNHPDKNAEDTPKAKPDVDSQSKKDIQTNELIMEKDENDAVILQDSPIPTSKPTNKNETRNKPANEEVPEAEVDVKAPVSKDADTVMDEAGILDPKEDDMGIGDEKEEDARIEDRKEKDAAIGKEDAIMYDNEGEIEKQLSRIKDENQGGGQDLEDDMANYNGDDDNQPESEDEKQAELAEM</sequence>
<evidence type="ECO:0000256" key="4">
    <source>
        <dbReference type="ARBA" id="ARBA00022968"/>
    </source>
</evidence>
<name>A0A8C1DDA0_CYPCA</name>
<evidence type="ECO:0000256" key="7">
    <source>
        <dbReference type="ARBA" id="ARBA00023136"/>
    </source>
</evidence>
<dbReference type="PANTHER" id="PTHR15896:SF8">
    <property type="entry name" value="GOLGI MEMBRANE PROTEIN 1"/>
    <property type="match status" value="1"/>
</dbReference>
<dbReference type="GeneTree" id="ENSGT00530000063675"/>
<dbReference type="PRINTS" id="PR02084">
    <property type="entry name" value="GOLM1CASC4"/>
</dbReference>
<evidence type="ECO:0000256" key="6">
    <source>
        <dbReference type="ARBA" id="ARBA00023054"/>
    </source>
</evidence>
<dbReference type="Proteomes" id="UP001108240">
    <property type="component" value="Unplaced"/>
</dbReference>
<reference evidence="9" key="1">
    <citation type="submission" date="2025-08" db="UniProtKB">
        <authorList>
            <consortium name="Ensembl"/>
        </authorList>
    </citation>
    <scope>IDENTIFICATION</scope>
</reference>
<feature type="compositionally biased region" description="Basic and acidic residues" evidence="8">
    <location>
        <begin position="320"/>
        <end position="339"/>
    </location>
</feature>
<protein>
    <submittedName>
        <fullName evidence="9">Golgi membrane protein 1</fullName>
    </submittedName>
</protein>
<dbReference type="AlphaFoldDB" id="A0A8C1DDA0"/>
<keyword evidence="7" id="KW-0472">Membrane</keyword>
<feature type="compositionally biased region" description="Basic and acidic residues" evidence="8">
    <location>
        <begin position="285"/>
        <end position="296"/>
    </location>
</feature>
<feature type="compositionally biased region" description="Acidic residues" evidence="8">
    <location>
        <begin position="365"/>
        <end position="385"/>
    </location>
</feature>
<proteinExistence type="inferred from homology"/>
<comment type="subcellular location">
    <subcellularLocation>
        <location evidence="1">Membrane</location>
        <topology evidence="1">Single-pass type II membrane protein</topology>
    </subcellularLocation>
</comment>
<accession>A0A8C1DDA0</accession>
<keyword evidence="3" id="KW-0812">Transmembrane</keyword>
<dbReference type="Ensembl" id="ENSCCRT00000065974.2">
    <property type="protein sequence ID" value="ENSCCRP00000060845.2"/>
    <property type="gene ID" value="ENSCCRG00000032733.2"/>
</dbReference>
<feature type="compositionally biased region" description="Basic and acidic residues" evidence="8">
    <location>
        <begin position="215"/>
        <end position="247"/>
    </location>
</feature>
<evidence type="ECO:0000256" key="3">
    <source>
        <dbReference type="ARBA" id="ARBA00022692"/>
    </source>
</evidence>
<evidence type="ECO:0000256" key="2">
    <source>
        <dbReference type="ARBA" id="ARBA00007474"/>
    </source>
</evidence>
<keyword evidence="6" id="KW-0175">Coiled coil</keyword>
<feature type="compositionally biased region" description="Basic and acidic residues" evidence="8">
    <location>
        <begin position="347"/>
        <end position="359"/>
    </location>
</feature>
<dbReference type="PANTHER" id="PTHR15896">
    <property type="entry name" value="GOLGI PHOSPHOPROTEIN 2/GP73-RELATED"/>
    <property type="match status" value="1"/>
</dbReference>
<dbReference type="GO" id="GO:0016020">
    <property type="term" value="C:membrane"/>
    <property type="evidence" value="ECO:0007669"/>
    <property type="project" value="UniProtKB-SubCell"/>
</dbReference>
<keyword evidence="10" id="KW-1185">Reference proteome</keyword>
<organism evidence="9 10">
    <name type="scientific">Cyprinus carpio carpio</name>
    <dbReference type="NCBI Taxonomy" id="630221"/>
    <lineage>
        <taxon>Eukaryota</taxon>
        <taxon>Metazoa</taxon>
        <taxon>Chordata</taxon>
        <taxon>Craniata</taxon>
        <taxon>Vertebrata</taxon>
        <taxon>Euteleostomi</taxon>
        <taxon>Actinopterygii</taxon>
        <taxon>Neopterygii</taxon>
        <taxon>Teleostei</taxon>
        <taxon>Ostariophysi</taxon>
        <taxon>Cypriniformes</taxon>
        <taxon>Cyprinidae</taxon>
        <taxon>Cyprininae</taxon>
        <taxon>Cyprinus</taxon>
    </lineage>
</organism>
<reference evidence="9" key="2">
    <citation type="submission" date="2025-09" db="UniProtKB">
        <authorList>
            <consortium name="Ensembl"/>
        </authorList>
    </citation>
    <scope>IDENTIFICATION</scope>
</reference>
<feature type="compositionally biased region" description="Basic and acidic residues" evidence="8">
    <location>
        <begin position="55"/>
        <end position="76"/>
    </location>
</feature>
<feature type="compositionally biased region" description="Basic and acidic residues" evidence="8">
    <location>
        <begin position="267"/>
        <end position="277"/>
    </location>
</feature>
<comment type="similarity">
    <text evidence="2">Belongs to the GOLM family.</text>
</comment>
<dbReference type="GO" id="GO:0005794">
    <property type="term" value="C:Golgi apparatus"/>
    <property type="evidence" value="ECO:0007669"/>
    <property type="project" value="TreeGrafter"/>
</dbReference>
<evidence type="ECO:0000256" key="5">
    <source>
        <dbReference type="ARBA" id="ARBA00022989"/>
    </source>
</evidence>
<feature type="region of interest" description="Disordered" evidence="8">
    <location>
        <begin position="181"/>
        <end position="394"/>
    </location>
</feature>
<evidence type="ECO:0000313" key="9">
    <source>
        <dbReference type="Ensembl" id="ENSCCRP00000060845.2"/>
    </source>
</evidence>